<dbReference type="GO" id="GO:0005319">
    <property type="term" value="F:lipid transporter activity"/>
    <property type="evidence" value="ECO:0007669"/>
    <property type="project" value="TreeGrafter"/>
</dbReference>
<sequence>MTAGRLQCLGGQQHLKVKYGAGYALELRCEQKDEARVGSTIPQLFPGAIFSSCHAGKFRFDLPFEIVSLATVFETMEVHKQSLGILDYSASQPTLESIFLAIAEKDIVRRDGHPARPTRPGSKVVAAAPQATRRAPPGKANPLPHSHGGMTPVPLNTVVGQPGDGAQV</sequence>
<feature type="region of interest" description="Disordered" evidence="3">
    <location>
        <begin position="111"/>
        <end position="168"/>
    </location>
</feature>
<dbReference type="InterPro" id="IPR056264">
    <property type="entry name" value="R2_ABCA1-4-like"/>
</dbReference>
<dbReference type="Pfam" id="PF23321">
    <property type="entry name" value="R1_ABCA1"/>
    <property type="match status" value="1"/>
</dbReference>
<dbReference type="PANTHER" id="PTHR19229:SF36">
    <property type="entry name" value="ATP-BINDING CASSETTE SUB-FAMILY A MEMBER 2"/>
    <property type="match status" value="1"/>
</dbReference>
<evidence type="ECO:0000259" key="4">
    <source>
        <dbReference type="Pfam" id="PF23321"/>
    </source>
</evidence>
<keyword evidence="2" id="KW-0677">Repeat</keyword>
<dbReference type="GO" id="GO:0140359">
    <property type="term" value="F:ABC-type transporter activity"/>
    <property type="evidence" value="ECO:0007669"/>
    <property type="project" value="InterPro"/>
</dbReference>
<proteinExistence type="predicted"/>
<gene>
    <name evidence="5" type="ORF">HERI1096_LOCUS32920</name>
</gene>
<organism evidence="5">
    <name type="scientific">Haptolina ericina</name>
    <dbReference type="NCBI Taxonomy" id="156174"/>
    <lineage>
        <taxon>Eukaryota</taxon>
        <taxon>Haptista</taxon>
        <taxon>Haptophyta</taxon>
        <taxon>Prymnesiophyceae</taxon>
        <taxon>Prymnesiales</taxon>
        <taxon>Prymnesiaceae</taxon>
        <taxon>Haptolina</taxon>
    </lineage>
</organism>
<evidence type="ECO:0000256" key="2">
    <source>
        <dbReference type="ARBA" id="ARBA00022737"/>
    </source>
</evidence>
<keyword evidence="1" id="KW-0813">Transport</keyword>
<reference evidence="5" key="1">
    <citation type="submission" date="2021-01" db="EMBL/GenBank/DDBJ databases">
        <authorList>
            <person name="Corre E."/>
            <person name="Pelletier E."/>
            <person name="Niang G."/>
            <person name="Scheremetjew M."/>
            <person name="Finn R."/>
            <person name="Kale V."/>
            <person name="Holt S."/>
            <person name="Cochrane G."/>
            <person name="Meng A."/>
            <person name="Brown T."/>
            <person name="Cohen L."/>
        </authorList>
    </citation>
    <scope>NUCLEOTIDE SEQUENCE</scope>
    <source>
        <strain evidence="5">CCMP281</strain>
    </source>
</reference>
<accession>A0A7S3FDH0</accession>
<dbReference type="PANTHER" id="PTHR19229">
    <property type="entry name" value="ATP-BINDING CASSETTE TRANSPORTER SUBFAMILY A ABCA"/>
    <property type="match status" value="1"/>
</dbReference>
<dbReference type="InterPro" id="IPR026082">
    <property type="entry name" value="ABCA"/>
</dbReference>
<feature type="compositionally biased region" description="Low complexity" evidence="3">
    <location>
        <begin position="126"/>
        <end position="137"/>
    </location>
</feature>
<feature type="domain" description="ABCA1-4-like C-terminal R2 regulatory" evidence="4">
    <location>
        <begin position="20"/>
        <end position="92"/>
    </location>
</feature>
<dbReference type="AlphaFoldDB" id="A0A7S3FDH0"/>
<dbReference type="EMBL" id="HBHX01059559">
    <property type="protein sequence ID" value="CAE0139741.1"/>
    <property type="molecule type" value="Transcribed_RNA"/>
</dbReference>
<protein>
    <recommendedName>
        <fullName evidence="4">ABCA1-4-like C-terminal R2 regulatory domain-containing protein</fullName>
    </recommendedName>
</protein>
<name>A0A7S3FDH0_9EUKA</name>
<evidence type="ECO:0000313" key="5">
    <source>
        <dbReference type="EMBL" id="CAE0139741.1"/>
    </source>
</evidence>
<dbReference type="GO" id="GO:0016020">
    <property type="term" value="C:membrane"/>
    <property type="evidence" value="ECO:0007669"/>
    <property type="project" value="InterPro"/>
</dbReference>
<evidence type="ECO:0000256" key="3">
    <source>
        <dbReference type="SAM" id="MobiDB-lite"/>
    </source>
</evidence>
<evidence type="ECO:0000256" key="1">
    <source>
        <dbReference type="ARBA" id="ARBA00022448"/>
    </source>
</evidence>